<dbReference type="Gene3D" id="1.10.12.10">
    <property type="entry name" value="Lyase 2-enoyl-coa Hydratase, Chain A, domain 2"/>
    <property type="match status" value="1"/>
</dbReference>
<accession>A0A6P6YCU6</accession>
<dbReference type="KEGG" id="dpte:113797001"/>
<keyword evidence="3" id="KW-0809">Transit peptide</keyword>
<evidence type="ECO:0000256" key="4">
    <source>
        <dbReference type="ARBA" id="ARBA00023098"/>
    </source>
</evidence>
<comment type="function">
    <text evidence="6">May play a role in fatty acid biosynthesis and insulin sensitivity.</text>
</comment>
<keyword evidence="5" id="KW-0496">Mitochondrion</keyword>
<evidence type="ECO:0000256" key="6">
    <source>
        <dbReference type="ARBA" id="ARBA00037410"/>
    </source>
</evidence>
<reference evidence="9" key="1">
    <citation type="submission" date="2025-08" db="UniProtKB">
        <authorList>
            <consortium name="RefSeq"/>
        </authorList>
    </citation>
    <scope>IDENTIFICATION</scope>
    <source>
        <strain evidence="9">Airmid</strain>
    </source>
</reference>
<evidence type="ECO:0000256" key="5">
    <source>
        <dbReference type="ARBA" id="ARBA00023128"/>
    </source>
</evidence>
<dbReference type="AlphaFoldDB" id="A0A6P6YCU6"/>
<evidence type="ECO:0000256" key="1">
    <source>
        <dbReference type="ARBA" id="ARBA00004173"/>
    </source>
</evidence>
<evidence type="ECO:0000313" key="8">
    <source>
        <dbReference type="Proteomes" id="UP000515146"/>
    </source>
</evidence>
<evidence type="ECO:0000313" key="9">
    <source>
        <dbReference type="RefSeq" id="XP_027203105.1"/>
    </source>
</evidence>
<dbReference type="InterPro" id="IPR001753">
    <property type="entry name" value="Enoyl-CoA_hydra/iso"/>
</dbReference>
<keyword evidence="4" id="KW-0443">Lipid metabolism</keyword>
<proteinExistence type="predicted"/>
<dbReference type="GO" id="GO:0016836">
    <property type="term" value="F:hydro-lyase activity"/>
    <property type="evidence" value="ECO:0007669"/>
    <property type="project" value="TreeGrafter"/>
</dbReference>
<dbReference type="FunCoup" id="A0A6P6YCU6">
    <property type="interactions" value="598"/>
</dbReference>
<evidence type="ECO:0000256" key="3">
    <source>
        <dbReference type="ARBA" id="ARBA00022946"/>
    </source>
</evidence>
<dbReference type="GO" id="GO:0006631">
    <property type="term" value="P:fatty acid metabolic process"/>
    <property type="evidence" value="ECO:0007669"/>
    <property type="project" value="UniProtKB-KW"/>
</dbReference>
<gene>
    <name evidence="9" type="primary">LOC113797001</name>
</gene>
<dbReference type="OMA" id="SCDMVVC"/>
<dbReference type="InterPro" id="IPR029045">
    <property type="entry name" value="ClpP/crotonase-like_dom_sf"/>
</dbReference>
<name>A0A6P6YCU6_DERPT</name>
<dbReference type="OrthoDB" id="2139957at2759"/>
<keyword evidence="8" id="KW-1185">Reference proteome</keyword>
<comment type="subcellular location">
    <subcellularLocation>
        <location evidence="1">Mitochondrion</location>
    </subcellularLocation>
</comment>
<evidence type="ECO:0000256" key="7">
    <source>
        <dbReference type="ARBA" id="ARBA00040545"/>
    </source>
</evidence>
<dbReference type="PANTHER" id="PTHR43602:SF1">
    <property type="entry name" value="ENOYL-COA HYDRATASE DOMAIN-CONTAINING PROTEIN 3, MITOCHONDRIAL"/>
    <property type="match status" value="1"/>
</dbReference>
<dbReference type="GO" id="GO:0005739">
    <property type="term" value="C:mitochondrion"/>
    <property type="evidence" value="ECO:0007669"/>
    <property type="project" value="UniProtKB-SubCell"/>
</dbReference>
<dbReference type="PANTHER" id="PTHR43602">
    <property type="match status" value="1"/>
</dbReference>
<sequence length="315" mass="35044">MRLFLLNNLKFLDGGGKGFHQIRSLSSSNSVLLSTNDDGNRGIRRLILNNPKKRNALSLNMLQELNKQFDTMEKQCIHPIQQQQPKSNHQSTTDDSKTLLRAIVISSNSEKIFSSGHDLKELKLNNDPKYHQLIFDECTRLMLRLRSIPVPVICQVDGLAAAAGCQLVASCDIVLATERSQFSTPGASVGLFCSTPGIAVARTVNRRWASYMLLTGRAINANEAFISGLVTCVSPTFETMQTQTESILESIITKPASVIALGKQFMYKQMEMNNLADAYSQGSRIMVDNLSMKDCQEGIDAFLQKRQPNWTHSNE</sequence>
<organism evidence="8 9">
    <name type="scientific">Dermatophagoides pteronyssinus</name>
    <name type="common">European house dust mite</name>
    <dbReference type="NCBI Taxonomy" id="6956"/>
    <lineage>
        <taxon>Eukaryota</taxon>
        <taxon>Metazoa</taxon>
        <taxon>Ecdysozoa</taxon>
        <taxon>Arthropoda</taxon>
        <taxon>Chelicerata</taxon>
        <taxon>Arachnida</taxon>
        <taxon>Acari</taxon>
        <taxon>Acariformes</taxon>
        <taxon>Sarcoptiformes</taxon>
        <taxon>Astigmata</taxon>
        <taxon>Psoroptidia</taxon>
        <taxon>Analgoidea</taxon>
        <taxon>Pyroglyphidae</taxon>
        <taxon>Dermatophagoidinae</taxon>
        <taxon>Dermatophagoides</taxon>
    </lineage>
</organism>
<dbReference type="Pfam" id="PF00378">
    <property type="entry name" value="ECH_1"/>
    <property type="match status" value="1"/>
</dbReference>
<dbReference type="RefSeq" id="XP_027203105.1">
    <property type="nucleotide sequence ID" value="XM_027347304.1"/>
</dbReference>
<dbReference type="SUPFAM" id="SSF52096">
    <property type="entry name" value="ClpP/crotonase"/>
    <property type="match status" value="1"/>
</dbReference>
<dbReference type="InterPro" id="IPR014748">
    <property type="entry name" value="Enoyl-CoA_hydra_C"/>
</dbReference>
<dbReference type="CDD" id="cd06558">
    <property type="entry name" value="crotonase-like"/>
    <property type="match status" value="1"/>
</dbReference>
<evidence type="ECO:0000256" key="2">
    <source>
        <dbReference type="ARBA" id="ARBA00022832"/>
    </source>
</evidence>
<dbReference type="Proteomes" id="UP000515146">
    <property type="component" value="Unplaced"/>
</dbReference>
<dbReference type="InParanoid" id="A0A6P6YCU6"/>
<dbReference type="Gene3D" id="3.90.226.10">
    <property type="entry name" value="2-enoyl-CoA Hydratase, Chain A, domain 1"/>
    <property type="match status" value="1"/>
</dbReference>
<dbReference type="InterPro" id="IPR052377">
    <property type="entry name" value="Mitochondrial_ECH-domain"/>
</dbReference>
<keyword evidence="2" id="KW-0276">Fatty acid metabolism</keyword>
<protein>
    <recommendedName>
        <fullName evidence="7">Enoyl-CoA hydratase domain-containing protein 3, mitochondrial</fullName>
    </recommendedName>
</protein>